<feature type="transmembrane region" description="Helical" evidence="1">
    <location>
        <begin position="55"/>
        <end position="72"/>
    </location>
</feature>
<evidence type="ECO:0000313" key="3">
    <source>
        <dbReference type="Proteomes" id="UP000037035"/>
    </source>
</evidence>
<sequence length="165" mass="18932">MLIKFYLYGFPPLHKLPHTGTLWFHKKKFNPSKSKSETIIFNFQNLFKQVQSGPTLSILLVWMVIGNVNVIVHTRPIKGIKFLENYCLVSFFKKICSSLSLSTCVFKSYSDILICDYSGTKHKIYAQNLWWMNSPRAEMFSSLGNSFMMHLGRCLGTAKMSLVCG</sequence>
<dbReference type="STRING" id="27349.A0A0L6VFW7"/>
<dbReference type="AlphaFoldDB" id="A0A0L6VFW7"/>
<keyword evidence="1" id="KW-1133">Transmembrane helix</keyword>
<comment type="caution">
    <text evidence="2">The sequence shown here is derived from an EMBL/GenBank/DDBJ whole genome shotgun (WGS) entry which is preliminary data.</text>
</comment>
<keyword evidence="1" id="KW-0472">Membrane</keyword>
<organism evidence="2 3">
    <name type="scientific">Puccinia sorghi</name>
    <dbReference type="NCBI Taxonomy" id="27349"/>
    <lineage>
        <taxon>Eukaryota</taxon>
        <taxon>Fungi</taxon>
        <taxon>Dikarya</taxon>
        <taxon>Basidiomycota</taxon>
        <taxon>Pucciniomycotina</taxon>
        <taxon>Pucciniomycetes</taxon>
        <taxon>Pucciniales</taxon>
        <taxon>Pucciniaceae</taxon>
        <taxon>Puccinia</taxon>
    </lineage>
</organism>
<evidence type="ECO:0000256" key="1">
    <source>
        <dbReference type="SAM" id="Phobius"/>
    </source>
</evidence>
<name>A0A0L6VFW7_9BASI</name>
<dbReference type="OrthoDB" id="372487at2759"/>
<proteinExistence type="predicted"/>
<dbReference type="VEuPathDB" id="FungiDB:VP01_1821g4"/>
<reference evidence="2 3" key="1">
    <citation type="submission" date="2015-08" db="EMBL/GenBank/DDBJ databases">
        <title>Next Generation Sequencing and Analysis of the Genome of Puccinia sorghi L Schw, the Causal Agent of Maize Common Rust.</title>
        <authorList>
            <person name="Rochi L."/>
            <person name="Burguener G."/>
            <person name="Darino M."/>
            <person name="Turjanski A."/>
            <person name="Kreff E."/>
            <person name="Dieguez M.J."/>
            <person name="Sacco F."/>
        </authorList>
    </citation>
    <scope>NUCLEOTIDE SEQUENCE [LARGE SCALE GENOMIC DNA]</scope>
    <source>
        <strain evidence="2 3">RO10H11247</strain>
    </source>
</reference>
<evidence type="ECO:0000313" key="2">
    <source>
        <dbReference type="EMBL" id="KNZ58995.1"/>
    </source>
</evidence>
<gene>
    <name evidence="2" type="ORF">VP01_1821g4</name>
</gene>
<dbReference type="Proteomes" id="UP000037035">
    <property type="component" value="Unassembled WGS sequence"/>
</dbReference>
<keyword evidence="3" id="KW-1185">Reference proteome</keyword>
<keyword evidence="1" id="KW-0812">Transmembrane</keyword>
<protein>
    <submittedName>
        <fullName evidence="2">Uncharacterized protein</fullName>
    </submittedName>
</protein>
<dbReference type="EMBL" id="LAVV01006639">
    <property type="protein sequence ID" value="KNZ58995.1"/>
    <property type="molecule type" value="Genomic_DNA"/>
</dbReference>
<accession>A0A0L6VFW7</accession>